<evidence type="ECO:0000313" key="8">
    <source>
        <dbReference type="EMBL" id="TGY15289.1"/>
    </source>
</evidence>
<evidence type="ECO:0000256" key="5">
    <source>
        <dbReference type="ARBA" id="ARBA00023210"/>
    </source>
</evidence>
<keyword evidence="3 6" id="KW-0175">Coiled coil</keyword>
<keyword evidence="6" id="KW-0132">Cell division</keyword>
<dbReference type="EMBL" id="SRYV01000009">
    <property type="protein sequence ID" value="TGY15289.1"/>
    <property type="molecule type" value="Genomic_DNA"/>
</dbReference>
<feature type="coiled-coil region" evidence="6">
    <location>
        <begin position="170"/>
        <end position="216"/>
    </location>
</feature>
<dbReference type="GO" id="GO:0000917">
    <property type="term" value="P:division septum assembly"/>
    <property type="evidence" value="ECO:0007669"/>
    <property type="project" value="UniProtKB-KW"/>
</dbReference>
<comment type="caution">
    <text evidence="8">The sequence shown here is derived from an EMBL/GenBank/DDBJ whole genome shotgun (WGS) entry which is preliminary data.</text>
</comment>
<accession>A0A4S2BKD6</accession>
<comment type="function">
    <text evidence="6">Negative regulator of FtsZ ring formation; modulates the frequency and position of FtsZ ring formation. Inhibits FtsZ ring formation at polar sites. Interacts either with FtsZ or with one of its binding partners to promote depolymerization.</text>
</comment>
<dbReference type="Proteomes" id="UP000309117">
    <property type="component" value="Unassembled WGS sequence"/>
</dbReference>
<evidence type="ECO:0000256" key="6">
    <source>
        <dbReference type="HAMAP-Rule" id="MF_00728"/>
    </source>
</evidence>
<keyword evidence="2 6" id="KW-1133">Transmembrane helix</keyword>
<evidence type="ECO:0000313" key="9">
    <source>
        <dbReference type="Proteomes" id="UP000309117"/>
    </source>
</evidence>
<feature type="coiled-coil region" evidence="6">
    <location>
        <begin position="261"/>
        <end position="300"/>
    </location>
</feature>
<reference evidence="8 9" key="1">
    <citation type="submission" date="2019-04" db="EMBL/GenBank/DDBJ databases">
        <title>Microbes associate with the intestines of laboratory mice.</title>
        <authorList>
            <person name="Navarre W."/>
            <person name="Wong E."/>
            <person name="Huang K."/>
            <person name="Tropini C."/>
            <person name="Ng K."/>
            <person name="Yu B."/>
        </authorList>
    </citation>
    <scope>NUCLEOTIDE SEQUENCE [LARGE SCALE GENOMIC DNA]</scope>
    <source>
        <strain evidence="8 9">NM61_E11</strain>
    </source>
</reference>
<dbReference type="GO" id="GO:0005886">
    <property type="term" value="C:plasma membrane"/>
    <property type="evidence" value="ECO:0007669"/>
    <property type="project" value="UniProtKB-SubCell"/>
</dbReference>
<name>A0A4S2BKD6_9LACO</name>
<protein>
    <recommendedName>
        <fullName evidence="6">Septation ring formation regulator EzrA</fullName>
    </recommendedName>
</protein>
<dbReference type="Pfam" id="PF06160">
    <property type="entry name" value="EzrA"/>
    <property type="match status" value="1"/>
</dbReference>
<dbReference type="NCBIfam" id="NF003409">
    <property type="entry name" value="PRK04778.1-3"/>
    <property type="match status" value="1"/>
</dbReference>
<comment type="similarity">
    <text evidence="6">Belongs to the EzrA family.</text>
</comment>
<dbReference type="GO" id="GO:0000921">
    <property type="term" value="P:septin ring assembly"/>
    <property type="evidence" value="ECO:0007669"/>
    <property type="project" value="InterPro"/>
</dbReference>
<keyword evidence="4 6" id="KW-0472">Membrane</keyword>
<feature type="coiled-coil region" evidence="6">
    <location>
        <begin position="474"/>
        <end position="501"/>
    </location>
</feature>
<sequence>MSSIETLIVIAVIIVVILVVAFMLITNRRQLKEIEAIDKLVNKIEKMHLERDIDRLDKMDLAGESLTTLNTWRKSYQEASTAKIPEVQHLVEEAADQNSNYHLFKARKNIKQAREIIKPTFEDARNTKAVFTELLESNRENQVQYESLIKTYREIRKMVLADSFDYGVALEQLENELAAMDSDFDEAKNLSSQGDHVEAKRVLSKIRMDLSNLQEELPKIREGHHQIESTFQDQLRELSTTYKNMLSEKYYITEVNILEEIKKIHTEIDKARDLLADLKMNELAEQNKKISNQIDALYSVLAKEYKARPFVEENQSKMFTLISHQQSASKKLVEKLKHIDESYELTHGELDEGKHLEQEVNDMSRQYTVQTQNIADGKGVYSQIQDSWLRMLDRLREIDEEQKKMSQDVDGLYDSENVANDSINHFKQEVSLVYRRLQRRNLPGNPDSFVQMYTLVVNEIGHVSEELSRVRINMERISDELIQISDDVERLKREADDIINSANLVELTLQYSNKYSSNEAIKRAQQKALRLYQNDYNYKEALDTIATAIEKVEPGAYQRLENSYYSEQKQKEA</sequence>
<comment type="subcellular location">
    <subcellularLocation>
        <location evidence="6">Cell membrane</location>
        <topology evidence="6">Single-pass membrane protein</topology>
    </subcellularLocation>
    <text evidence="6">Colocalized with FtsZ to the nascent septal site.</text>
</comment>
<evidence type="ECO:0000256" key="4">
    <source>
        <dbReference type="ARBA" id="ARBA00023136"/>
    </source>
</evidence>
<feature type="transmembrane region" description="Helical" evidence="7">
    <location>
        <begin position="6"/>
        <end position="25"/>
    </location>
</feature>
<keyword evidence="6" id="KW-1003">Cell membrane</keyword>
<gene>
    <name evidence="6 8" type="primary">ezrA</name>
    <name evidence="8" type="ORF">E5351_05620</name>
</gene>
<dbReference type="GO" id="GO:0005940">
    <property type="term" value="C:septin ring"/>
    <property type="evidence" value="ECO:0007669"/>
    <property type="project" value="InterPro"/>
</dbReference>
<evidence type="ECO:0000256" key="2">
    <source>
        <dbReference type="ARBA" id="ARBA00022989"/>
    </source>
</evidence>
<feature type="topological domain" description="Cytoplasmic" evidence="6">
    <location>
        <begin position="27"/>
        <end position="573"/>
    </location>
</feature>
<keyword evidence="5 6" id="KW-0717">Septation</keyword>
<feature type="topological domain" description="Extracellular" evidence="6">
    <location>
        <begin position="1"/>
        <end position="7"/>
    </location>
</feature>
<keyword evidence="6" id="KW-0131">Cell cycle</keyword>
<evidence type="ECO:0000256" key="3">
    <source>
        <dbReference type="ARBA" id="ARBA00023054"/>
    </source>
</evidence>
<organism evidence="8 9">
    <name type="scientific">Lactobacillus intestinalis</name>
    <dbReference type="NCBI Taxonomy" id="151781"/>
    <lineage>
        <taxon>Bacteria</taxon>
        <taxon>Bacillati</taxon>
        <taxon>Bacillota</taxon>
        <taxon>Bacilli</taxon>
        <taxon>Lactobacillales</taxon>
        <taxon>Lactobacillaceae</taxon>
        <taxon>Lactobacillus</taxon>
    </lineage>
</organism>
<dbReference type="HAMAP" id="MF_00728">
    <property type="entry name" value="EzrA"/>
    <property type="match status" value="1"/>
</dbReference>
<keyword evidence="1 6" id="KW-0812">Transmembrane</keyword>
<dbReference type="RefSeq" id="WP_004044790.1">
    <property type="nucleotide sequence ID" value="NZ_AQFR02000003.1"/>
</dbReference>
<proteinExistence type="inferred from homology"/>
<evidence type="ECO:0000256" key="7">
    <source>
        <dbReference type="SAM" id="Phobius"/>
    </source>
</evidence>
<dbReference type="AlphaFoldDB" id="A0A4S2BKD6"/>
<dbReference type="InterPro" id="IPR010379">
    <property type="entry name" value="EzrA"/>
</dbReference>
<evidence type="ECO:0000256" key="1">
    <source>
        <dbReference type="ARBA" id="ARBA00022692"/>
    </source>
</evidence>